<gene>
    <name evidence="1" type="ORF">BSAL_78805</name>
</gene>
<dbReference type="AlphaFoldDB" id="A0A0S4J0L5"/>
<protein>
    <submittedName>
        <fullName evidence="1">Uncharacterized protein</fullName>
    </submittedName>
</protein>
<keyword evidence="2" id="KW-1185">Reference proteome</keyword>
<evidence type="ECO:0000313" key="1">
    <source>
        <dbReference type="EMBL" id="CUG39484.1"/>
    </source>
</evidence>
<name>A0A0S4J0L5_BODSA</name>
<sequence>MLRSPFVLRGHDDSVTSPSTARSVYQRLLPPFLSAPIWSL</sequence>
<reference evidence="2" key="1">
    <citation type="submission" date="2015-09" db="EMBL/GenBank/DDBJ databases">
        <authorList>
            <consortium name="Pathogen Informatics"/>
        </authorList>
    </citation>
    <scope>NUCLEOTIDE SEQUENCE [LARGE SCALE GENOMIC DNA]</scope>
    <source>
        <strain evidence="2">Lake Konstanz</strain>
    </source>
</reference>
<accession>A0A0S4J0L5</accession>
<dbReference type="EMBL" id="CYKH01000787">
    <property type="protein sequence ID" value="CUG39484.1"/>
    <property type="molecule type" value="Genomic_DNA"/>
</dbReference>
<proteinExistence type="predicted"/>
<evidence type="ECO:0000313" key="2">
    <source>
        <dbReference type="Proteomes" id="UP000051952"/>
    </source>
</evidence>
<dbReference type="VEuPathDB" id="TriTrypDB:BSAL_78805"/>
<dbReference type="Proteomes" id="UP000051952">
    <property type="component" value="Unassembled WGS sequence"/>
</dbReference>
<organism evidence="1 2">
    <name type="scientific">Bodo saltans</name>
    <name type="common">Flagellated protozoan</name>
    <dbReference type="NCBI Taxonomy" id="75058"/>
    <lineage>
        <taxon>Eukaryota</taxon>
        <taxon>Discoba</taxon>
        <taxon>Euglenozoa</taxon>
        <taxon>Kinetoplastea</taxon>
        <taxon>Metakinetoplastina</taxon>
        <taxon>Eubodonida</taxon>
        <taxon>Bodonidae</taxon>
        <taxon>Bodo</taxon>
    </lineage>
</organism>